<dbReference type="EMBL" id="CAAKMV010000128">
    <property type="protein sequence ID" value="VIO57169.1"/>
    <property type="molecule type" value="Genomic_DNA"/>
</dbReference>
<dbReference type="Proteomes" id="UP000746612">
    <property type="component" value="Unassembled WGS sequence"/>
</dbReference>
<protein>
    <submittedName>
        <fullName evidence="2">Uncharacterized protein</fullName>
    </submittedName>
</protein>
<accession>A0A4E9DX26</accession>
<proteinExistence type="predicted"/>
<gene>
    <name evidence="2" type="ORF">FUG_LOCUS244925</name>
    <name evidence="1" type="ORF">MDCFG202_LOCUS457071</name>
</gene>
<organism evidence="2">
    <name type="scientific">Gibberella zeae</name>
    <name type="common">Wheat head blight fungus</name>
    <name type="synonym">Fusarium graminearum</name>
    <dbReference type="NCBI Taxonomy" id="5518"/>
    <lineage>
        <taxon>Eukaryota</taxon>
        <taxon>Fungi</taxon>
        <taxon>Dikarya</taxon>
        <taxon>Ascomycota</taxon>
        <taxon>Pezizomycotina</taxon>
        <taxon>Sordariomycetes</taxon>
        <taxon>Hypocreomycetidae</taxon>
        <taxon>Hypocreales</taxon>
        <taxon>Nectriaceae</taxon>
        <taxon>Fusarium</taxon>
    </lineage>
</organism>
<sequence>MIRHTGARGTWICLQATNIGTHDTAIRGITHRSNDFMLVANVSPSTRIYRSRLREHLLQQNHPSSSLPVAALARVLHHQRKTRGLLKPLWIVLANPF</sequence>
<dbReference type="EMBL" id="CAJPIJ010000164">
    <property type="protein sequence ID" value="CAG1999976.1"/>
    <property type="molecule type" value="Genomic_DNA"/>
</dbReference>
<reference evidence="1" key="2">
    <citation type="submission" date="2021-03" db="EMBL/GenBank/DDBJ databases">
        <authorList>
            <person name="Alouane T."/>
            <person name="Langin T."/>
            <person name="Bonhomme L."/>
        </authorList>
    </citation>
    <scope>NUCLEOTIDE SEQUENCE</scope>
    <source>
        <strain evidence="1">MDC_Fg202</strain>
    </source>
</reference>
<evidence type="ECO:0000313" key="2">
    <source>
        <dbReference type="EMBL" id="VIO57169.1"/>
    </source>
</evidence>
<evidence type="ECO:0000313" key="1">
    <source>
        <dbReference type="EMBL" id="CAG1999976.1"/>
    </source>
</evidence>
<dbReference type="AlphaFoldDB" id="A0A4E9DX26"/>
<name>A0A4E9DX26_GIBZA</name>
<reference evidence="2" key="1">
    <citation type="submission" date="2019-04" db="EMBL/GenBank/DDBJ databases">
        <authorList>
            <person name="Melise S."/>
            <person name="Noan J."/>
            <person name="Okalmin O."/>
        </authorList>
    </citation>
    <scope>NUCLEOTIDE SEQUENCE</scope>
    <source>
        <strain evidence="2">FN9</strain>
    </source>
</reference>